<evidence type="ECO:0000256" key="1">
    <source>
        <dbReference type="SAM" id="MobiDB-lite"/>
    </source>
</evidence>
<name>A0ABY4AQ76_9BURK</name>
<gene>
    <name evidence="2" type="ORF">DHf2319_12340</name>
</gene>
<dbReference type="RefSeq" id="WP_243478607.1">
    <property type="nucleotide sequence ID" value="NZ_CP063982.1"/>
</dbReference>
<evidence type="ECO:0000313" key="2">
    <source>
        <dbReference type="EMBL" id="UOD50209.1"/>
    </source>
</evidence>
<accession>A0ABY4AQ76</accession>
<dbReference type="EMBL" id="CP063982">
    <property type="protein sequence ID" value="UOD50209.1"/>
    <property type="molecule type" value="Genomic_DNA"/>
</dbReference>
<protein>
    <submittedName>
        <fullName evidence="2">DUF3460 family protein</fullName>
    </submittedName>
</protein>
<feature type="region of interest" description="Disordered" evidence="1">
    <location>
        <begin position="15"/>
        <end position="36"/>
    </location>
</feature>
<dbReference type="Proteomes" id="UP000831607">
    <property type="component" value="Chromosome"/>
</dbReference>
<evidence type="ECO:0000313" key="3">
    <source>
        <dbReference type="Proteomes" id="UP000831607"/>
    </source>
</evidence>
<proteinExistence type="predicted"/>
<dbReference type="Pfam" id="PF11943">
    <property type="entry name" value="DUF3460"/>
    <property type="match status" value="1"/>
</dbReference>
<keyword evidence="3" id="KW-1185">Reference proteome</keyword>
<sequence>MASHYESDITQFIKQYKQQHPDAEQKQREGRARLWDRPQDPELLEGFKQAKVPQRPYVYQND</sequence>
<dbReference type="InterPro" id="IPR021853">
    <property type="entry name" value="DUF3460"/>
</dbReference>
<organism evidence="2 3">
    <name type="scientific">Orrella daihaiensis</name>
    <dbReference type="NCBI Taxonomy" id="2782176"/>
    <lineage>
        <taxon>Bacteria</taxon>
        <taxon>Pseudomonadati</taxon>
        <taxon>Pseudomonadota</taxon>
        <taxon>Betaproteobacteria</taxon>
        <taxon>Burkholderiales</taxon>
        <taxon>Alcaligenaceae</taxon>
        <taxon>Orrella</taxon>
    </lineage>
</organism>
<feature type="compositionally biased region" description="Basic and acidic residues" evidence="1">
    <location>
        <begin position="19"/>
        <end position="36"/>
    </location>
</feature>
<reference evidence="2 3" key="1">
    <citation type="submission" date="2020-11" db="EMBL/GenBank/DDBJ databases">
        <title>Algicoccus daihaiensis sp.nov., isolated from Daihai Lake in Inner Mongolia.</title>
        <authorList>
            <person name="Kai J."/>
        </authorList>
    </citation>
    <scope>NUCLEOTIDE SEQUENCE [LARGE SCALE GENOMIC DNA]</scope>
    <source>
        <strain evidence="3">f23</strain>
    </source>
</reference>